<keyword evidence="4 6" id="KW-0067">ATP-binding</keyword>
<proteinExistence type="inferred from homology"/>
<dbReference type="PROSITE" id="PS00211">
    <property type="entry name" value="ABC_TRANSPORTER_1"/>
    <property type="match status" value="1"/>
</dbReference>
<dbReference type="GO" id="GO:0005886">
    <property type="term" value="C:plasma membrane"/>
    <property type="evidence" value="ECO:0007669"/>
    <property type="project" value="TreeGrafter"/>
</dbReference>
<dbReference type="GO" id="GO:0098796">
    <property type="term" value="C:membrane protein complex"/>
    <property type="evidence" value="ECO:0007669"/>
    <property type="project" value="UniProtKB-ARBA"/>
</dbReference>
<dbReference type="Pfam" id="PF00005">
    <property type="entry name" value="ABC_tran"/>
    <property type="match status" value="1"/>
</dbReference>
<dbReference type="SUPFAM" id="SSF52540">
    <property type="entry name" value="P-loop containing nucleoside triphosphate hydrolases"/>
    <property type="match status" value="1"/>
</dbReference>
<dbReference type="EMBL" id="JAMQKB010000001">
    <property type="protein sequence ID" value="MDC3423334.1"/>
    <property type="molecule type" value="Genomic_DNA"/>
</dbReference>
<sequence>MISVKNVSKSFQHLSLSQKTVILQNVDLSIPKGSWISIVGPSGSGKSTLLNIISGLLKPDTGEIYYNDVDLYQLHNKAKSDFRRKTIGFVFQDFKLLPYYSVVDNVMLPLLYDRKKKELYDKAVTLLQSIGIKKELFSRLPEGLSGGEKQRVAIARSLIADPDVMVCDEPTGNLDRENRDRIIDLLGQLREDGKTIILVTHDLDVADHGDKLYFLKDGSLTLGGVSV</sequence>
<dbReference type="InterPro" id="IPR003593">
    <property type="entry name" value="AAA+_ATPase"/>
</dbReference>
<keyword evidence="7" id="KW-1185">Reference proteome</keyword>
<evidence type="ECO:0000313" key="6">
    <source>
        <dbReference type="EMBL" id="MDC3423334.1"/>
    </source>
</evidence>
<comment type="caution">
    <text evidence="6">The sequence shown here is derived from an EMBL/GenBank/DDBJ whole genome shotgun (WGS) entry which is preliminary data.</text>
</comment>
<dbReference type="InterPro" id="IPR027417">
    <property type="entry name" value="P-loop_NTPase"/>
</dbReference>
<evidence type="ECO:0000259" key="5">
    <source>
        <dbReference type="PROSITE" id="PS50893"/>
    </source>
</evidence>
<dbReference type="Gene3D" id="3.40.50.300">
    <property type="entry name" value="P-loop containing nucleotide triphosphate hydrolases"/>
    <property type="match status" value="1"/>
</dbReference>
<dbReference type="PANTHER" id="PTHR24220">
    <property type="entry name" value="IMPORT ATP-BINDING PROTEIN"/>
    <property type="match status" value="1"/>
</dbReference>
<reference evidence="6" key="1">
    <citation type="submission" date="2022-06" db="EMBL/GenBank/DDBJ databases">
        <title>Aquibacillus sp. a new bacterium isolated from soil saline samples.</title>
        <authorList>
            <person name="Galisteo C."/>
            <person name="De La Haba R."/>
            <person name="Sanchez-Porro C."/>
            <person name="Ventosa A."/>
        </authorList>
    </citation>
    <scope>NUCLEOTIDE SEQUENCE</scope>
    <source>
        <strain evidence="6">3ASR75-11</strain>
    </source>
</reference>
<dbReference type="InterPro" id="IPR017871">
    <property type="entry name" value="ABC_transporter-like_CS"/>
</dbReference>
<evidence type="ECO:0000256" key="3">
    <source>
        <dbReference type="ARBA" id="ARBA00022741"/>
    </source>
</evidence>
<dbReference type="GO" id="GO:0005524">
    <property type="term" value="F:ATP binding"/>
    <property type="evidence" value="ECO:0007669"/>
    <property type="project" value="UniProtKB-KW"/>
</dbReference>
<dbReference type="InterPro" id="IPR003439">
    <property type="entry name" value="ABC_transporter-like_ATP-bd"/>
</dbReference>
<dbReference type="RefSeq" id="WP_272435014.1">
    <property type="nucleotide sequence ID" value="NZ_JAMQKB010000001.1"/>
</dbReference>
<accession>A0A9X3WU31</accession>
<dbReference type="FunFam" id="3.40.50.300:FF:000032">
    <property type="entry name" value="Export ABC transporter ATP-binding protein"/>
    <property type="match status" value="1"/>
</dbReference>
<dbReference type="InterPro" id="IPR015854">
    <property type="entry name" value="ABC_transpr_LolD-like"/>
</dbReference>
<dbReference type="AlphaFoldDB" id="A0A9X3WU31"/>
<evidence type="ECO:0000256" key="2">
    <source>
        <dbReference type="ARBA" id="ARBA00022448"/>
    </source>
</evidence>
<dbReference type="CDD" id="cd03255">
    <property type="entry name" value="ABC_MJ0796_LolCDE_FtsE"/>
    <property type="match status" value="1"/>
</dbReference>
<name>A0A9X3WU31_9BACI</name>
<dbReference type="SMART" id="SM00382">
    <property type="entry name" value="AAA"/>
    <property type="match status" value="1"/>
</dbReference>
<feature type="domain" description="ABC transporter" evidence="5">
    <location>
        <begin position="2"/>
        <end position="227"/>
    </location>
</feature>
<evidence type="ECO:0000313" key="7">
    <source>
        <dbReference type="Proteomes" id="UP001145050"/>
    </source>
</evidence>
<comment type="similarity">
    <text evidence="1">Belongs to the ABC transporter superfamily.</text>
</comment>
<dbReference type="InterPro" id="IPR017911">
    <property type="entry name" value="MacB-like_ATP-bd"/>
</dbReference>
<keyword evidence="2" id="KW-0813">Transport</keyword>
<keyword evidence="3" id="KW-0547">Nucleotide-binding</keyword>
<dbReference type="PANTHER" id="PTHR24220:SF692">
    <property type="entry name" value="ABC TRANSPORTER DOMAIN-CONTAINING PROTEIN"/>
    <property type="match status" value="1"/>
</dbReference>
<dbReference type="PROSITE" id="PS50893">
    <property type="entry name" value="ABC_TRANSPORTER_2"/>
    <property type="match status" value="1"/>
</dbReference>
<evidence type="ECO:0000256" key="4">
    <source>
        <dbReference type="ARBA" id="ARBA00022840"/>
    </source>
</evidence>
<organism evidence="6 7">
    <name type="scientific">Terrihalobacillus insolitus</name>
    <dbReference type="NCBI Taxonomy" id="2950438"/>
    <lineage>
        <taxon>Bacteria</taxon>
        <taxon>Bacillati</taxon>
        <taxon>Bacillota</taxon>
        <taxon>Bacilli</taxon>
        <taxon>Bacillales</taxon>
        <taxon>Bacillaceae</taxon>
        <taxon>Terrihalobacillus</taxon>
    </lineage>
</organism>
<evidence type="ECO:0000256" key="1">
    <source>
        <dbReference type="ARBA" id="ARBA00005417"/>
    </source>
</evidence>
<gene>
    <name evidence="6" type="ORF">NC797_02285</name>
</gene>
<dbReference type="GO" id="GO:0016887">
    <property type="term" value="F:ATP hydrolysis activity"/>
    <property type="evidence" value="ECO:0007669"/>
    <property type="project" value="InterPro"/>
</dbReference>
<dbReference type="Proteomes" id="UP001145050">
    <property type="component" value="Unassembled WGS sequence"/>
</dbReference>
<protein>
    <submittedName>
        <fullName evidence="6">ABC transporter ATP-binding protein</fullName>
    </submittedName>
</protein>
<dbReference type="GO" id="GO:0022857">
    <property type="term" value="F:transmembrane transporter activity"/>
    <property type="evidence" value="ECO:0007669"/>
    <property type="project" value="TreeGrafter"/>
</dbReference>